<reference evidence="3 4" key="1">
    <citation type="submission" date="2021-05" db="EMBL/GenBank/DDBJ databases">
        <title>Novel Bacillus species.</title>
        <authorList>
            <person name="Liu G."/>
        </authorList>
    </citation>
    <scope>NUCLEOTIDE SEQUENCE [LARGE SCALE GENOMIC DNA]</scope>
    <source>
        <strain evidence="3 4">FJAT-49732</strain>
    </source>
</reference>
<gene>
    <name evidence="3" type="ORF">KHA93_16685</name>
</gene>
<sequence length="515" mass="57477">MKMRIRIIAIIFCGLFIFPLFSSARSDESRKKEQYEASVFSEVDAYIAREMKRQRLPGLALGIIQGDRILYLKGYGQADSSGRPVTPETPFGLGSIGKSITAIAVLQLAESGKIDLDAPIQRYLPTKYKGAEFITVRQLLNQTSGFSQISTFDNTLTSINVQYQEAIEKNALSYAEKFLTQTNKIEHTYRYSNANYVLLGYIVQQVSGQSYGDYVKEHIFSPLSMHNSFVTLDEAAEHGLATPHRRIFGYNVAYDGPYVYIPGDAPAGYHYTNAKDMSHYLIAQMNGGRFEEESVLSSENIRLMQTEPVPLTYGMGWSTDYINGLQVIGSPGGSLGFQAQTFMVPEQQLGVIVFANVLDAIDAEWPDTHVITTTHIASGVINLLNEKPIGGSGLSISQKYWLVNGLILIFSAWLLYTTARTAKRCLGPLNPDNSGHTDISIKVISRIVLDFAGLFIILLLNTTQIVPLWHIATIFQPDVYVWLMVMTVLMTLKGTMGIIRLVRSIRHERTSEMKF</sequence>
<dbReference type="PANTHER" id="PTHR46825">
    <property type="entry name" value="D-ALANYL-D-ALANINE-CARBOXYPEPTIDASE/ENDOPEPTIDASE AMPH"/>
    <property type="match status" value="1"/>
</dbReference>
<protein>
    <submittedName>
        <fullName evidence="3">Beta-lactamase family protein</fullName>
    </submittedName>
</protein>
<dbReference type="InterPro" id="IPR050491">
    <property type="entry name" value="AmpC-like"/>
</dbReference>
<dbReference type="InterPro" id="IPR012338">
    <property type="entry name" value="Beta-lactam/transpept-like"/>
</dbReference>
<dbReference type="Gene3D" id="3.40.710.10">
    <property type="entry name" value="DD-peptidase/beta-lactamase superfamily"/>
    <property type="match status" value="1"/>
</dbReference>
<feature type="transmembrane region" description="Helical" evidence="1">
    <location>
        <begin position="400"/>
        <end position="419"/>
    </location>
</feature>
<dbReference type="Pfam" id="PF00144">
    <property type="entry name" value="Beta-lactamase"/>
    <property type="match status" value="1"/>
</dbReference>
<dbReference type="AlphaFoldDB" id="A0A942YN18"/>
<dbReference type="PANTHER" id="PTHR46825:SF9">
    <property type="entry name" value="BETA-LACTAMASE-RELATED DOMAIN-CONTAINING PROTEIN"/>
    <property type="match status" value="1"/>
</dbReference>
<accession>A0A942YN18</accession>
<evidence type="ECO:0000259" key="2">
    <source>
        <dbReference type="Pfam" id="PF00144"/>
    </source>
</evidence>
<keyword evidence="1" id="KW-0812">Transmembrane</keyword>
<dbReference type="RefSeq" id="WP_213111770.1">
    <property type="nucleotide sequence ID" value="NZ_JAGYPJ010000001.1"/>
</dbReference>
<name>A0A942YN18_9BACI</name>
<keyword evidence="1" id="KW-1133">Transmembrane helix</keyword>
<organism evidence="3 4">
    <name type="scientific">Lederbergia citrisecunda</name>
    <dbReference type="NCBI Taxonomy" id="2833583"/>
    <lineage>
        <taxon>Bacteria</taxon>
        <taxon>Bacillati</taxon>
        <taxon>Bacillota</taxon>
        <taxon>Bacilli</taxon>
        <taxon>Bacillales</taxon>
        <taxon>Bacillaceae</taxon>
        <taxon>Lederbergia</taxon>
    </lineage>
</organism>
<dbReference type="InterPro" id="IPR001466">
    <property type="entry name" value="Beta-lactam-related"/>
</dbReference>
<keyword evidence="1" id="KW-0472">Membrane</keyword>
<proteinExistence type="predicted"/>
<keyword evidence="4" id="KW-1185">Reference proteome</keyword>
<evidence type="ECO:0000313" key="3">
    <source>
        <dbReference type="EMBL" id="MBS4201275.1"/>
    </source>
</evidence>
<comment type="caution">
    <text evidence="3">The sequence shown here is derived from an EMBL/GenBank/DDBJ whole genome shotgun (WGS) entry which is preliminary data.</text>
</comment>
<dbReference type="Proteomes" id="UP000682713">
    <property type="component" value="Unassembled WGS sequence"/>
</dbReference>
<feature type="domain" description="Beta-lactamase-related" evidence="2">
    <location>
        <begin position="43"/>
        <end position="359"/>
    </location>
</feature>
<evidence type="ECO:0000313" key="4">
    <source>
        <dbReference type="Proteomes" id="UP000682713"/>
    </source>
</evidence>
<evidence type="ECO:0000256" key="1">
    <source>
        <dbReference type="SAM" id="Phobius"/>
    </source>
</evidence>
<feature type="transmembrane region" description="Helical" evidence="1">
    <location>
        <begin position="480"/>
        <end position="502"/>
    </location>
</feature>
<dbReference type="EMBL" id="JAGYPJ010000001">
    <property type="protein sequence ID" value="MBS4201275.1"/>
    <property type="molecule type" value="Genomic_DNA"/>
</dbReference>
<feature type="transmembrane region" description="Helical" evidence="1">
    <location>
        <begin position="439"/>
        <end position="460"/>
    </location>
</feature>
<dbReference type="SUPFAM" id="SSF56601">
    <property type="entry name" value="beta-lactamase/transpeptidase-like"/>
    <property type="match status" value="1"/>
</dbReference>